<evidence type="ECO:0000256" key="5">
    <source>
        <dbReference type="ARBA" id="ARBA00022777"/>
    </source>
</evidence>
<reference evidence="10 11" key="1">
    <citation type="journal article" date="2018" name="Nat. Biotechnol.">
        <title>A standardized bacterial taxonomy based on genome phylogeny substantially revises the tree of life.</title>
        <authorList>
            <person name="Parks D.H."/>
            <person name="Chuvochina M."/>
            <person name="Waite D.W."/>
            <person name="Rinke C."/>
            <person name="Skarshewski A."/>
            <person name="Chaumeil P.A."/>
            <person name="Hugenholtz P."/>
        </authorList>
    </citation>
    <scope>NUCLEOTIDE SEQUENCE [LARGE SCALE GENOMIC DNA]</scope>
    <source>
        <strain evidence="10">UBA10227</strain>
    </source>
</reference>
<dbReference type="SUPFAM" id="SSF55781">
    <property type="entry name" value="GAF domain-like"/>
    <property type="match status" value="1"/>
</dbReference>
<evidence type="ECO:0000313" key="11">
    <source>
        <dbReference type="Proteomes" id="UP000263268"/>
    </source>
</evidence>
<dbReference type="InterPro" id="IPR004358">
    <property type="entry name" value="Sig_transdc_His_kin-like_C"/>
</dbReference>
<dbReference type="EMBL" id="DPRK01000188">
    <property type="protein sequence ID" value="HCY82239.1"/>
    <property type="molecule type" value="Genomic_DNA"/>
</dbReference>
<dbReference type="Gene3D" id="1.10.287.130">
    <property type="match status" value="1"/>
</dbReference>
<dbReference type="CDD" id="cd00130">
    <property type="entry name" value="PAS"/>
    <property type="match status" value="3"/>
</dbReference>
<evidence type="ECO:0000259" key="8">
    <source>
        <dbReference type="PROSITE" id="PS50112"/>
    </source>
</evidence>
<feature type="domain" description="PAS" evidence="8">
    <location>
        <begin position="5"/>
        <end position="57"/>
    </location>
</feature>
<name>A0A3D6BVK9_9FLAO</name>
<dbReference type="Proteomes" id="UP000263268">
    <property type="component" value="Unassembled WGS sequence"/>
</dbReference>
<organism evidence="10 11">
    <name type="scientific">Xanthomarina gelatinilytica</name>
    <dbReference type="NCBI Taxonomy" id="1137281"/>
    <lineage>
        <taxon>Bacteria</taxon>
        <taxon>Pseudomonadati</taxon>
        <taxon>Bacteroidota</taxon>
        <taxon>Flavobacteriia</taxon>
        <taxon>Flavobacteriales</taxon>
        <taxon>Flavobacteriaceae</taxon>
        <taxon>Xanthomarina</taxon>
    </lineage>
</organism>
<dbReference type="AlphaFoldDB" id="A0A3D6BVK9"/>
<dbReference type="PROSITE" id="PS50113">
    <property type="entry name" value="PAC"/>
    <property type="match status" value="1"/>
</dbReference>
<dbReference type="InterPro" id="IPR036097">
    <property type="entry name" value="HisK_dim/P_sf"/>
</dbReference>
<protein>
    <recommendedName>
        <fullName evidence="2">histidine kinase</fullName>
        <ecNumber evidence="2">2.7.13.3</ecNumber>
    </recommendedName>
</protein>
<evidence type="ECO:0000256" key="6">
    <source>
        <dbReference type="SAM" id="Coils"/>
    </source>
</evidence>
<dbReference type="GO" id="GO:0009927">
    <property type="term" value="F:histidine phosphotransfer kinase activity"/>
    <property type="evidence" value="ECO:0007669"/>
    <property type="project" value="TreeGrafter"/>
</dbReference>
<dbReference type="PANTHER" id="PTHR43047:SF72">
    <property type="entry name" value="OSMOSENSING HISTIDINE PROTEIN KINASE SLN1"/>
    <property type="match status" value="1"/>
</dbReference>
<keyword evidence="6" id="KW-0175">Coiled coil</keyword>
<feature type="domain" description="Histidine kinase" evidence="7">
    <location>
        <begin position="588"/>
        <end position="804"/>
    </location>
</feature>
<dbReference type="PROSITE" id="PS50112">
    <property type="entry name" value="PAS"/>
    <property type="match status" value="3"/>
</dbReference>
<dbReference type="SUPFAM" id="SSF55785">
    <property type="entry name" value="PYP-like sensor domain (PAS domain)"/>
    <property type="match status" value="3"/>
</dbReference>
<dbReference type="Gene3D" id="3.30.565.10">
    <property type="entry name" value="Histidine kinase-like ATPase, C-terminal domain"/>
    <property type="match status" value="1"/>
</dbReference>
<evidence type="ECO:0000256" key="4">
    <source>
        <dbReference type="ARBA" id="ARBA00022679"/>
    </source>
</evidence>
<dbReference type="SUPFAM" id="SSF47384">
    <property type="entry name" value="Homodimeric domain of signal transducing histidine kinase"/>
    <property type="match status" value="1"/>
</dbReference>
<dbReference type="CDD" id="cd00082">
    <property type="entry name" value="HisKA"/>
    <property type="match status" value="1"/>
</dbReference>
<evidence type="ECO:0000313" key="10">
    <source>
        <dbReference type="EMBL" id="HCY82239.1"/>
    </source>
</evidence>
<dbReference type="Gene3D" id="3.30.450.40">
    <property type="match status" value="1"/>
</dbReference>
<feature type="coiled-coil region" evidence="6">
    <location>
        <begin position="543"/>
        <end position="574"/>
    </location>
</feature>
<dbReference type="InterPro" id="IPR035965">
    <property type="entry name" value="PAS-like_dom_sf"/>
</dbReference>
<dbReference type="Pfam" id="PF13426">
    <property type="entry name" value="PAS_9"/>
    <property type="match status" value="3"/>
</dbReference>
<proteinExistence type="predicted"/>
<dbReference type="InterPro" id="IPR029016">
    <property type="entry name" value="GAF-like_dom_sf"/>
</dbReference>
<dbReference type="PRINTS" id="PR00344">
    <property type="entry name" value="BCTRLSENSOR"/>
</dbReference>
<evidence type="ECO:0000256" key="1">
    <source>
        <dbReference type="ARBA" id="ARBA00000085"/>
    </source>
</evidence>
<keyword evidence="4" id="KW-0808">Transferase</keyword>
<dbReference type="PROSITE" id="PS50109">
    <property type="entry name" value="HIS_KIN"/>
    <property type="match status" value="1"/>
</dbReference>
<evidence type="ECO:0000256" key="2">
    <source>
        <dbReference type="ARBA" id="ARBA00012438"/>
    </source>
</evidence>
<dbReference type="SMART" id="SM00086">
    <property type="entry name" value="PAC"/>
    <property type="match status" value="3"/>
</dbReference>
<feature type="domain" description="PAS" evidence="8">
    <location>
        <begin position="254"/>
        <end position="325"/>
    </location>
</feature>
<dbReference type="SMART" id="SM00091">
    <property type="entry name" value="PAS"/>
    <property type="match status" value="3"/>
</dbReference>
<dbReference type="Gene3D" id="3.30.450.20">
    <property type="entry name" value="PAS domain"/>
    <property type="match status" value="3"/>
</dbReference>
<feature type="domain" description="PAC" evidence="9">
    <location>
        <begin position="203"/>
        <end position="257"/>
    </location>
</feature>
<dbReference type="Pfam" id="PF02518">
    <property type="entry name" value="HATPase_c"/>
    <property type="match status" value="1"/>
</dbReference>
<dbReference type="InterPro" id="IPR001610">
    <property type="entry name" value="PAC"/>
</dbReference>
<comment type="catalytic activity">
    <reaction evidence="1">
        <text>ATP + protein L-histidine = ADP + protein N-phospho-L-histidine.</text>
        <dbReference type="EC" id="2.7.13.3"/>
    </reaction>
</comment>
<dbReference type="InterPro" id="IPR000700">
    <property type="entry name" value="PAS-assoc_C"/>
</dbReference>
<dbReference type="InterPro" id="IPR003661">
    <property type="entry name" value="HisK_dim/P_dom"/>
</dbReference>
<dbReference type="InterPro" id="IPR003594">
    <property type="entry name" value="HATPase_dom"/>
</dbReference>
<feature type="domain" description="PAS" evidence="8">
    <location>
        <begin position="135"/>
        <end position="202"/>
    </location>
</feature>
<dbReference type="PANTHER" id="PTHR43047">
    <property type="entry name" value="TWO-COMPONENT HISTIDINE PROTEIN KINASE"/>
    <property type="match status" value="1"/>
</dbReference>
<dbReference type="NCBIfam" id="TIGR00229">
    <property type="entry name" value="sensory_box"/>
    <property type="match status" value="3"/>
</dbReference>
<evidence type="ECO:0000256" key="3">
    <source>
        <dbReference type="ARBA" id="ARBA00022553"/>
    </source>
</evidence>
<dbReference type="InterPro" id="IPR000014">
    <property type="entry name" value="PAS"/>
</dbReference>
<sequence>MITSNQDVFQILTEAISEGIVIVDEKQHIVAINSATEFMFGYAKGELINKALDTLIPVQYHKAHTHHFKGFIKNKEARAMGMDKVLHGAKKDGTVFPIEVGLNPIVVENKSFVMALVVDITKRVEIEKTLHIKSKALQHASNGIIITDALQKDHPIIYANTAFEKITGYTQEDILNKNCRFLQANDTEQKSIKKIRNAVAKGKSCHVVLRNYRKDGSMFWNELHITPIKDNAGVVTHFIGIQNDVSQRKMAEENQAHLAAILDESLNEIYVFDSKSFKFLNVNYGAIKNLGYSLEELKNMTPADIKPEYTLEKFKNQVDPLLKKQVKTLGFETIHERKNGSKYPVEVHLQLSNFEDKEVFVAIILDISDRKKQEFFKIKQNRILELIVLDTPIETTLKDVAYLIEEQFEDVYVSILLLDQESQNLHGLVAPSLPEAYSKKINSMLIGEHVDSTGTTAFLEQELVVSNIETHPLWQNFKHLVSPHGLQACWTTPIVSSKNLPLGIFAIYRKENMAFANLNKQVVQVGNKLAGIAIEKHLTNKYIVKTQNQLERYAKNLQEQVDEQTKELKAALKKEIELNELKTKFLSLVSHEFKTPLSGILTSTMLLKKYTMVDQQEKRDKHINTITNIVNNLNNILNDFLSVEKMESGKVNYHFKEFKLSKVLNEVIYNSNMLLKDGQKIKYPENIDEISLQQDEKILELTLSNVIHNAIKYSPENSNIDVAIAQNKHQTVFKIKDQGVGIPEKDQKNIFNRYFRAENVLTTQGTGIGLNIVKNHIENLGGSITFASQEQVGTTFTITIPNKPAKDLL</sequence>
<dbReference type="SMART" id="SM00387">
    <property type="entry name" value="HATPase_c"/>
    <property type="match status" value="1"/>
</dbReference>
<dbReference type="GO" id="GO:0005886">
    <property type="term" value="C:plasma membrane"/>
    <property type="evidence" value="ECO:0007669"/>
    <property type="project" value="TreeGrafter"/>
</dbReference>
<dbReference type="InterPro" id="IPR005467">
    <property type="entry name" value="His_kinase_dom"/>
</dbReference>
<dbReference type="InterPro" id="IPR036890">
    <property type="entry name" value="HATPase_C_sf"/>
</dbReference>
<keyword evidence="3" id="KW-0597">Phosphoprotein</keyword>
<gene>
    <name evidence="10" type="ORF">DHV22_11895</name>
</gene>
<accession>A0A3D6BVK9</accession>
<dbReference type="InterPro" id="IPR003018">
    <property type="entry name" value="GAF"/>
</dbReference>
<keyword evidence="5 10" id="KW-0418">Kinase</keyword>
<dbReference type="Pfam" id="PF00512">
    <property type="entry name" value="HisKA"/>
    <property type="match status" value="1"/>
</dbReference>
<dbReference type="SMART" id="SM00065">
    <property type="entry name" value="GAF"/>
    <property type="match status" value="1"/>
</dbReference>
<dbReference type="FunFam" id="3.30.565.10:FF:000006">
    <property type="entry name" value="Sensor histidine kinase WalK"/>
    <property type="match status" value="1"/>
</dbReference>
<dbReference type="Pfam" id="PF01590">
    <property type="entry name" value="GAF"/>
    <property type="match status" value="1"/>
</dbReference>
<dbReference type="CDD" id="cd00075">
    <property type="entry name" value="HATPase"/>
    <property type="match status" value="1"/>
</dbReference>
<dbReference type="SMART" id="SM00388">
    <property type="entry name" value="HisKA"/>
    <property type="match status" value="1"/>
</dbReference>
<dbReference type="GO" id="GO:0000155">
    <property type="term" value="F:phosphorelay sensor kinase activity"/>
    <property type="evidence" value="ECO:0007669"/>
    <property type="project" value="InterPro"/>
</dbReference>
<comment type="caution">
    <text evidence="10">The sequence shown here is derived from an EMBL/GenBank/DDBJ whole genome shotgun (WGS) entry which is preliminary data.</text>
</comment>
<evidence type="ECO:0000259" key="9">
    <source>
        <dbReference type="PROSITE" id="PS50113"/>
    </source>
</evidence>
<evidence type="ECO:0000259" key="7">
    <source>
        <dbReference type="PROSITE" id="PS50109"/>
    </source>
</evidence>
<dbReference type="SUPFAM" id="SSF55874">
    <property type="entry name" value="ATPase domain of HSP90 chaperone/DNA topoisomerase II/histidine kinase"/>
    <property type="match status" value="1"/>
</dbReference>
<dbReference type="EC" id="2.7.13.3" evidence="2"/>